<dbReference type="PANTHER" id="PTHR36206">
    <property type="entry name" value="ASPERCRYPTIN BIOSYNTHESIS CLUSTER-SPECIFIC TRANSCRIPTION REGULATOR ATNN-RELATED"/>
    <property type="match status" value="1"/>
</dbReference>
<evidence type="ECO:0000256" key="4">
    <source>
        <dbReference type="ARBA" id="ARBA00023125"/>
    </source>
</evidence>
<dbReference type="VEuPathDB" id="FungiDB:HMPREF1541_06854"/>
<name>W2RR68_CYPE1</name>
<dbReference type="AlphaFoldDB" id="W2RR68"/>
<dbReference type="GO" id="GO:0003677">
    <property type="term" value="F:DNA binding"/>
    <property type="evidence" value="ECO:0007669"/>
    <property type="project" value="UniProtKB-KW"/>
</dbReference>
<evidence type="ECO:0000256" key="7">
    <source>
        <dbReference type="SAM" id="MobiDB-lite"/>
    </source>
</evidence>
<dbReference type="Gene3D" id="4.10.240.10">
    <property type="entry name" value="Zn(2)-C6 fungal-type DNA-binding domain"/>
    <property type="match status" value="1"/>
</dbReference>
<keyword evidence="3" id="KW-0805">Transcription regulation</keyword>
<feature type="domain" description="Zn(2)-C6 fungal-type" evidence="8">
    <location>
        <begin position="30"/>
        <end position="58"/>
    </location>
</feature>
<feature type="region of interest" description="Disordered" evidence="7">
    <location>
        <begin position="1"/>
        <end position="23"/>
    </location>
</feature>
<feature type="region of interest" description="Disordered" evidence="7">
    <location>
        <begin position="61"/>
        <end position="111"/>
    </location>
</feature>
<dbReference type="RefSeq" id="XP_008719404.1">
    <property type="nucleotide sequence ID" value="XM_008721182.1"/>
</dbReference>
<keyword evidence="5" id="KW-0804">Transcription</keyword>
<dbReference type="PANTHER" id="PTHR36206:SF12">
    <property type="entry name" value="ASPERCRYPTIN BIOSYNTHESIS CLUSTER-SPECIFIC TRANSCRIPTION REGULATOR ATNN-RELATED"/>
    <property type="match status" value="1"/>
</dbReference>
<dbReference type="GeneID" id="19974193"/>
<dbReference type="Pfam" id="PF00172">
    <property type="entry name" value="Zn_clus"/>
    <property type="match status" value="1"/>
</dbReference>
<dbReference type="PROSITE" id="PS00463">
    <property type="entry name" value="ZN2_CY6_FUNGAL_1"/>
    <property type="match status" value="1"/>
</dbReference>
<dbReference type="PROSITE" id="PS50048">
    <property type="entry name" value="ZN2_CY6_FUNGAL_2"/>
    <property type="match status" value="1"/>
</dbReference>
<keyword evidence="1" id="KW-0479">Metal-binding</keyword>
<dbReference type="STRING" id="1220924.W2RR68"/>
<accession>W2RR68</accession>
<dbReference type="CDD" id="cd00067">
    <property type="entry name" value="GAL4"/>
    <property type="match status" value="1"/>
</dbReference>
<dbReference type="GO" id="GO:0008270">
    <property type="term" value="F:zinc ion binding"/>
    <property type="evidence" value="ECO:0007669"/>
    <property type="project" value="InterPro"/>
</dbReference>
<sequence>MTVTATVVMESGGVEKQKRTRKTHHKVRTGCTTCKIRRKKCDETKPACKRCTSTGRKCDGYDTQPPLPAAKPATTQPVREPNSPDSGIDVASNHPTKSGTTPSSSSREATLQSAERDMMLKLWRPPKSVYFSTESDYYCFDFFRNRTGPEFAAYFDSSIWRSFMMRACFLHPTVLQAAAAVGAVHRRFELGITSQAFTFCAIANRQYAKAMRCLQQDMASKHPAAPEINMLTHMLLSVFESFQGNYDSALRHMTKGLRHILRRPTRTTHSESHYKAVAVGYASLHELTDRLERVAPKFFASDTVILTEPAIDSEATPIPTAFTSLHEARDLLFSETAWIYRAWHDLSMGANSGFAAQHRQIARLLAWSMAYAEYSKTDTCRATPWARRAAHLLKAYRETLYLVLLTQMAFHSPDTGEEIVPLCFPPETCDCHRSCRDYAEKKSALNAHLARILVLTEALFDERSWWAYEEHSISVDSGIGPPVLMGQTKCSSTKVRHQVTGLLDQGELRDQVWGRLGVYSVAEKLSSIEEHAVIEAVGGRKGLLRGLVGGGTWVNDKAGGGGGWGGRGSDGDAAMEEDWFKGQPNWWVGRKGLGEPKWVDITCFMDEGKLLVRHCREDELGGLVWTQEWVSFT</sequence>
<evidence type="ECO:0000256" key="1">
    <source>
        <dbReference type="ARBA" id="ARBA00022723"/>
    </source>
</evidence>
<keyword evidence="10" id="KW-1185">Reference proteome</keyword>
<evidence type="ECO:0000256" key="5">
    <source>
        <dbReference type="ARBA" id="ARBA00023163"/>
    </source>
</evidence>
<evidence type="ECO:0000256" key="6">
    <source>
        <dbReference type="ARBA" id="ARBA00023242"/>
    </source>
</evidence>
<dbReference type="InterPro" id="IPR052360">
    <property type="entry name" value="Transcr_Regulatory_Proteins"/>
</dbReference>
<keyword evidence="4" id="KW-0238">DNA-binding</keyword>
<dbReference type="InterPro" id="IPR021858">
    <property type="entry name" value="Fun_TF"/>
</dbReference>
<evidence type="ECO:0000259" key="8">
    <source>
        <dbReference type="PROSITE" id="PS50048"/>
    </source>
</evidence>
<dbReference type="SUPFAM" id="SSF57701">
    <property type="entry name" value="Zn2/Cys6 DNA-binding domain"/>
    <property type="match status" value="1"/>
</dbReference>
<keyword evidence="6" id="KW-0539">Nucleus</keyword>
<dbReference type="InParanoid" id="W2RR68"/>
<protein>
    <recommendedName>
        <fullName evidence="8">Zn(2)-C6 fungal-type domain-containing protein</fullName>
    </recommendedName>
</protein>
<dbReference type="OrthoDB" id="2593732at2759"/>
<dbReference type="GO" id="GO:0000981">
    <property type="term" value="F:DNA-binding transcription factor activity, RNA polymerase II-specific"/>
    <property type="evidence" value="ECO:0007669"/>
    <property type="project" value="InterPro"/>
</dbReference>
<keyword evidence="2" id="KW-0862">Zinc</keyword>
<organism evidence="9 10">
    <name type="scientific">Cyphellophora europaea (strain CBS 101466)</name>
    <name type="common">Phialophora europaea</name>
    <dbReference type="NCBI Taxonomy" id="1220924"/>
    <lineage>
        <taxon>Eukaryota</taxon>
        <taxon>Fungi</taxon>
        <taxon>Dikarya</taxon>
        <taxon>Ascomycota</taxon>
        <taxon>Pezizomycotina</taxon>
        <taxon>Eurotiomycetes</taxon>
        <taxon>Chaetothyriomycetidae</taxon>
        <taxon>Chaetothyriales</taxon>
        <taxon>Cyphellophoraceae</taxon>
        <taxon>Cyphellophora</taxon>
    </lineage>
</organism>
<reference evidence="9 10" key="1">
    <citation type="submission" date="2013-03" db="EMBL/GenBank/DDBJ databases">
        <title>The Genome Sequence of Phialophora europaea CBS 101466.</title>
        <authorList>
            <consortium name="The Broad Institute Genomics Platform"/>
            <person name="Cuomo C."/>
            <person name="de Hoog S."/>
            <person name="Gorbushina A."/>
            <person name="Walker B."/>
            <person name="Young S.K."/>
            <person name="Zeng Q."/>
            <person name="Gargeya S."/>
            <person name="Fitzgerald M."/>
            <person name="Haas B."/>
            <person name="Abouelleil A."/>
            <person name="Allen A.W."/>
            <person name="Alvarado L."/>
            <person name="Arachchi H.M."/>
            <person name="Berlin A.M."/>
            <person name="Chapman S.B."/>
            <person name="Gainer-Dewar J."/>
            <person name="Goldberg J."/>
            <person name="Griggs A."/>
            <person name="Gujja S."/>
            <person name="Hansen M."/>
            <person name="Howarth C."/>
            <person name="Imamovic A."/>
            <person name="Ireland A."/>
            <person name="Larimer J."/>
            <person name="McCowan C."/>
            <person name="Murphy C."/>
            <person name="Pearson M."/>
            <person name="Poon T.W."/>
            <person name="Priest M."/>
            <person name="Roberts A."/>
            <person name="Saif S."/>
            <person name="Shea T."/>
            <person name="Sisk P."/>
            <person name="Sykes S."/>
            <person name="Wortman J."/>
            <person name="Nusbaum C."/>
            <person name="Birren B."/>
        </authorList>
    </citation>
    <scope>NUCLEOTIDE SEQUENCE [LARGE SCALE GENOMIC DNA]</scope>
    <source>
        <strain evidence="9 10">CBS 101466</strain>
    </source>
</reference>
<dbReference type="InterPro" id="IPR001138">
    <property type="entry name" value="Zn2Cys6_DnaBD"/>
</dbReference>
<dbReference type="EMBL" id="KB822722">
    <property type="protein sequence ID" value="ETN38815.1"/>
    <property type="molecule type" value="Genomic_DNA"/>
</dbReference>
<dbReference type="Pfam" id="PF11951">
    <property type="entry name" value="Fungal_trans_2"/>
    <property type="match status" value="1"/>
</dbReference>
<evidence type="ECO:0000256" key="2">
    <source>
        <dbReference type="ARBA" id="ARBA00022833"/>
    </source>
</evidence>
<dbReference type="eggNOG" id="ENOG502RW89">
    <property type="taxonomic scope" value="Eukaryota"/>
</dbReference>
<dbReference type="InterPro" id="IPR036864">
    <property type="entry name" value="Zn2-C6_fun-type_DNA-bd_sf"/>
</dbReference>
<evidence type="ECO:0000313" key="9">
    <source>
        <dbReference type="EMBL" id="ETN38815.1"/>
    </source>
</evidence>
<feature type="compositionally biased region" description="Low complexity" evidence="7">
    <location>
        <begin position="95"/>
        <end position="106"/>
    </location>
</feature>
<dbReference type="HOGENOM" id="CLU_011409_2_2_1"/>
<gene>
    <name evidence="9" type="ORF">HMPREF1541_06854</name>
</gene>
<dbReference type="SMART" id="SM00066">
    <property type="entry name" value="GAL4"/>
    <property type="match status" value="1"/>
</dbReference>
<evidence type="ECO:0000313" key="10">
    <source>
        <dbReference type="Proteomes" id="UP000030752"/>
    </source>
</evidence>
<proteinExistence type="predicted"/>
<dbReference type="Proteomes" id="UP000030752">
    <property type="component" value="Unassembled WGS sequence"/>
</dbReference>
<evidence type="ECO:0000256" key="3">
    <source>
        <dbReference type="ARBA" id="ARBA00023015"/>
    </source>
</evidence>